<feature type="compositionally biased region" description="Acidic residues" evidence="3">
    <location>
        <begin position="614"/>
        <end position="625"/>
    </location>
</feature>
<comment type="caution">
    <text evidence="5">The sequence shown here is derived from an EMBL/GenBank/DDBJ whole genome shotgun (WGS) entry which is preliminary data.</text>
</comment>
<dbReference type="Proteomes" id="UP001189429">
    <property type="component" value="Unassembled WGS sequence"/>
</dbReference>
<dbReference type="PROSITE" id="PS00012">
    <property type="entry name" value="PHOSPHOPANTETHEINE"/>
    <property type="match status" value="1"/>
</dbReference>
<dbReference type="PANTHER" id="PTHR45527:SF1">
    <property type="entry name" value="FATTY ACID SYNTHASE"/>
    <property type="match status" value="1"/>
</dbReference>
<organism evidence="5 6">
    <name type="scientific">Prorocentrum cordatum</name>
    <dbReference type="NCBI Taxonomy" id="2364126"/>
    <lineage>
        <taxon>Eukaryota</taxon>
        <taxon>Sar</taxon>
        <taxon>Alveolata</taxon>
        <taxon>Dinophyceae</taxon>
        <taxon>Prorocentrales</taxon>
        <taxon>Prorocentraceae</taxon>
        <taxon>Prorocentrum</taxon>
    </lineage>
</organism>
<dbReference type="Pfam" id="PF00550">
    <property type="entry name" value="PP-binding"/>
    <property type="match status" value="1"/>
</dbReference>
<evidence type="ECO:0000256" key="3">
    <source>
        <dbReference type="SAM" id="MobiDB-lite"/>
    </source>
</evidence>
<name>A0ABN9RB53_9DINO</name>
<sequence>RLRELLGPPAGEGGWHRVGVALTEGAALPLVELAVLLAAAAVVPLDPEEPPARLHHLADDASLSAVVVEDAPRAAGLRAALGERVRAVTAPELLPSSACLRSVEASQPSSALDAELPAADAVSHVFFTSGSTGRPKGCVCTHGNLAAYCEAKNSVFSVDSSSIVFVASAHTFDPSFGDFFATWAAGGCVALAPRAAIGSALGQCLRESGATHLLATPALFGTLEVAGVGPRDVPALGVVALGGELMSQRVVDAWSGGGSGASGVRLLNVYGVTECTVYQASAPLSPGSSPRLLRAAFPGTELLLASGDGADPDRRVEGPGGGHGELWIAGPQVGAGYLARPELTRARFLERPGQGRRFRTGDIAAAVPGGGWSLVGRRDGMVKLRGNRVELGEIEEVLMGALPDLLHACAVALSPGPRLVAWCVPRRGAGLERAADARDDLLCELMRLSCEERLPRHMVPAAFALTASLPTTGTGKVSRRELAARQLPEAGDGALAPRRTLTAAERLVADAWAEVLGAPVRSAGAHFHALGGDSLAALRVCRRLAAALAPSAKVTEGAEEAAEGGAFGELLPEPLLPAALLRQPRLAPYARGLQAAYPGQLAEEARPPAGEGEGGGEQEEDEEALEGGFADGLAAVLQQAPGG</sequence>
<dbReference type="Gene3D" id="3.40.50.12780">
    <property type="entry name" value="N-terminal domain of ligase-like"/>
    <property type="match status" value="1"/>
</dbReference>
<dbReference type="InterPro" id="IPR036736">
    <property type="entry name" value="ACP-like_sf"/>
</dbReference>
<keyword evidence="1" id="KW-0596">Phosphopantetheine</keyword>
<evidence type="ECO:0000256" key="2">
    <source>
        <dbReference type="ARBA" id="ARBA00022553"/>
    </source>
</evidence>
<feature type="non-terminal residue" evidence="5">
    <location>
        <position position="643"/>
    </location>
</feature>
<dbReference type="Gene3D" id="3.30.300.30">
    <property type="match status" value="1"/>
</dbReference>
<dbReference type="SUPFAM" id="SSF47336">
    <property type="entry name" value="ACP-like"/>
    <property type="match status" value="1"/>
</dbReference>
<dbReference type="InterPro" id="IPR045851">
    <property type="entry name" value="AMP-bd_C_sf"/>
</dbReference>
<accession>A0ABN9RB53</accession>
<proteinExistence type="predicted"/>
<feature type="compositionally biased region" description="Low complexity" evidence="3">
    <location>
        <begin position="626"/>
        <end position="635"/>
    </location>
</feature>
<protein>
    <recommendedName>
        <fullName evidence="4">Carrier domain-containing protein</fullName>
    </recommendedName>
</protein>
<keyword evidence="6" id="KW-1185">Reference proteome</keyword>
<evidence type="ECO:0000313" key="5">
    <source>
        <dbReference type="EMBL" id="CAK0815056.1"/>
    </source>
</evidence>
<dbReference type="InterPro" id="IPR020845">
    <property type="entry name" value="AMP-binding_CS"/>
</dbReference>
<evidence type="ECO:0000259" key="4">
    <source>
        <dbReference type="PROSITE" id="PS50075"/>
    </source>
</evidence>
<dbReference type="EMBL" id="CAUYUJ010005814">
    <property type="protein sequence ID" value="CAK0815056.1"/>
    <property type="molecule type" value="Genomic_DNA"/>
</dbReference>
<feature type="domain" description="Carrier" evidence="4">
    <location>
        <begin position="499"/>
        <end position="575"/>
    </location>
</feature>
<dbReference type="Gene3D" id="1.10.1200.10">
    <property type="entry name" value="ACP-like"/>
    <property type="match status" value="1"/>
</dbReference>
<feature type="region of interest" description="Disordered" evidence="3">
    <location>
        <begin position="602"/>
        <end position="643"/>
    </location>
</feature>
<dbReference type="InterPro" id="IPR009081">
    <property type="entry name" value="PP-bd_ACP"/>
</dbReference>
<keyword evidence="2" id="KW-0597">Phosphoprotein</keyword>
<dbReference type="InterPro" id="IPR000873">
    <property type="entry name" value="AMP-dep_synth/lig_dom"/>
</dbReference>
<evidence type="ECO:0000256" key="1">
    <source>
        <dbReference type="ARBA" id="ARBA00022450"/>
    </source>
</evidence>
<dbReference type="InterPro" id="IPR006162">
    <property type="entry name" value="Ppantetheine_attach_site"/>
</dbReference>
<dbReference type="PROSITE" id="PS50075">
    <property type="entry name" value="CARRIER"/>
    <property type="match status" value="1"/>
</dbReference>
<dbReference type="SUPFAM" id="SSF56801">
    <property type="entry name" value="Acetyl-CoA synthetase-like"/>
    <property type="match status" value="1"/>
</dbReference>
<gene>
    <name evidence="5" type="ORF">PCOR1329_LOCUS18483</name>
</gene>
<feature type="non-terminal residue" evidence="5">
    <location>
        <position position="1"/>
    </location>
</feature>
<evidence type="ECO:0000313" key="6">
    <source>
        <dbReference type="Proteomes" id="UP001189429"/>
    </source>
</evidence>
<dbReference type="PROSITE" id="PS00455">
    <property type="entry name" value="AMP_BINDING"/>
    <property type="match status" value="1"/>
</dbReference>
<dbReference type="Pfam" id="PF00501">
    <property type="entry name" value="AMP-binding"/>
    <property type="match status" value="1"/>
</dbReference>
<dbReference type="PANTHER" id="PTHR45527">
    <property type="entry name" value="NONRIBOSOMAL PEPTIDE SYNTHETASE"/>
    <property type="match status" value="1"/>
</dbReference>
<reference evidence="5" key="1">
    <citation type="submission" date="2023-10" db="EMBL/GenBank/DDBJ databases">
        <authorList>
            <person name="Chen Y."/>
            <person name="Shah S."/>
            <person name="Dougan E. K."/>
            <person name="Thang M."/>
            <person name="Chan C."/>
        </authorList>
    </citation>
    <scope>NUCLEOTIDE SEQUENCE [LARGE SCALE GENOMIC DNA]</scope>
</reference>
<dbReference type="InterPro" id="IPR042099">
    <property type="entry name" value="ANL_N_sf"/>
</dbReference>